<keyword evidence="2" id="KW-0732">Signal</keyword>
<name>A0ABR2HVY7_9EUKA</name>
<dbReference type="InterPro" id="IPR001096">
    <property type="entry name" value="Peptidase_C13"/>
</dbReference>
<dbReference type="Proteomes" id="UP001470230">
    <property type="component" value="Unassembled WGS sequence"/>
</dbReference>
<organism evidence="3 4">
    <name type="scientific">Tritrichomonas musculus</name>
    <dbReference type="NCBI Taxonomy" id="1915356"/>
    <lineage>
        <taxon>Eukaryota</taxon>
        <taxon>Metamonada</taxon>
        <taxon>Parabasalia</taxon>
        <taxon>Tritrichomonadida</taxon>
        <taxon>Tritrichomonadidae</taxon>
        <taxon>Tritrichomonas</taxon>
    </lineage>
</organism>
<dbReference type="EMBL" id="JAPFFF010000023">
    <property type="protein sequence ID" value="KAK8852940.1"/>
    <property type="molecule type" value="Genomic_DNA"/>
</dbReference>
<evidence type="ECO:0000313" key="4">
    <source>
        <dbReference type="Proteomes" id="UP001470230"/>
    </source>
</evidence>
<dbReference type="PANTHER" id="PTHR12000">
    <property type="entry name" value="HEMOGLOBINASE FAMILY MEMBER"/>
    <property type="match status" value="1"/>
</dbReference>
<comment type="similarity">
    <text evidence="1">Belongs to the peptidase C13 family.</text>
</comment>
<feature type="chain" id="PRO_5047128616" description="Clan CD, family C13, asparaginyl endopeptidase-like cysteine peptidase" evidence="2">
    <location>
        <begin position="20"/>
        <end position="390"/>
    </location>
</feature>
<gene>
    <name evidence="3" type="ORF">M9Y10_017935</name>
</gene>
<keyword evidence="4" id="KW-1185">Reference proteome</keyword>
<reference evidence="3 4" key="1">
    <citation type="submission" date="2024-04" db="EMBL/GenBank/DDBJ databases">
        <title>Tritrichomonas musculus Genome.</title>
        <authorList>
            <person name="Alves-Ferreira E."/>
            <person name="Grigg M."/>
            <person name="Lorenzi H."/>
            <person name="Galac M."/>
        </authorList>
    </citation>
    <scope>NUCLEOTIDE SEQUENCE [LARGE SCALE GENOMIC DNA]</scope>
    <source>
        <strain evidence="3 4">EAF2021</strain>
    </source>
</reference>
<sequence>MFLLLACFSSCSRYAVLFAGSKEFYNYRHQADMYTIYNQLLNRGFTPKNIKLFAYDDIAANEENPYQGQIFHTLEHKNNVYPGTSTIDVKGDDITPGSFYNVITSLPTSSEDYVLIFYNDHGGYGTLGTPNKENIYADQLSKSFDQASSSNLYKQCLFLIEACFSGSIGKVITASNTATITASNDNELSHAAVWDSEIGCWLTNEFTNSFISVIDESPQMLVGELYDQLAKLTDQSHVSYYGDENIKKVPLSNFIGLPNRKISHNLHITSKQTVSQRKASEMSLEFLAHHEKPSVRAKAKLEILRRKAQTEKLEVVLDMIVKFIDPKNYDRIMNDTTAKLSQNYFDVLKIFQKKFGEVNPDDYGRFSVFKELAAIHPKDEIVRAIETVLK</sequence>
<evidence type="ECO:0000313" key="3">
    <source>
        <dbReference type="EMBL" id="KAK8852940.1"/>
    </source>
</evidence>
<protein>
    <recommendedName>
        <fullName evidence="5">Clan CD, family C13, asparaginyl endopeptidase-like cysteine peptidase</fullName>
    </recommendedName>
</protein>
<dbReference type="PANTHER" id="PTHR12000:SF42">
    <property type="entry name" value="LEGUMAIN"/>
    <property type="match status" value="1"/>
</dbReference>
<comment type="caution">
    <text evidence="3">The sequence shown here is derived from an EMBL/GenBank/DDBJ whole genome shotgun (WGS) entry which is preliminary data.</text>
</comment>
<dbReference type="PIRSF" id="PIRSF019663">
    <property type="entry name" value="Legumain"/>
    <property type="match status" value="1"/>
</dbReference>
<dbReference type="PRINTS" id="PR00776">
    <property type="entry name" value="HEMOGLOBNASE"/>
</dbReference>
<evidence type="ECO:0008006" key="5">
    <source>
        <dbReference type="Google" id="ProtNLM"/>
    </source>
</evidence>
<proteinExistence type="inferred from homology"/>
<evidence type="ECO:0000256" key="1">
    <source>
        <dbReference type="ARBA" id="ARBA00009941"/>
    </source>
</evidence>
<accession>A0ABR2HVY7</accession>
<dbReference type="Gene3D" id="3.40.50.1460">
    <property type="match status" value="1"/>
</dbReference>
<feature type="signal peptide" evidence="2">
    <location>
        <begin position="1"/>
        <end position="19"/>
    </location>
</feature>
<dbReference type="Pfam" id="PF01650">
    <property type="entry name" value="Peptidase_C13"/>
    <property type="match status" value="1"/>
</dbReference>
<evidence type="ECO:0000256" key="2">
    <source>
        <dbReference type="SAM" id="SignalP"/>
    </source>
</evidence>